<dbReference type="AlphaFoldDB" id="A0A2I0KMJ5"/>
<dbReference type="EMBL" id="PGOL01000492">
    <property type="protein sequence ID" value="PKI69560.1"/>
    <property type="molecule type" value="Genomic_DNA"/>
</dbReference>
<feature type="region of interest" description="Disordered" evidence="1">
    <location>
        <begin position="1"/>
        <end position="53"/>
    </location>
</feature>
<protein>
    <submittedName>
        <fullName evidence="2">Uncharacterized protein</fullName>
    </submittedName>
</protein>
<reference evidence="2 3" key="1">
    <citation type="submission" date="2017-11" db="EMBL/GenBank/DDBJ databases">
        <title>De-novo sequencing of pomegranate (Punica granatum L.) genome.</title>
        <authorList>
            <person name="Akparov Z."/>
            <person name="Amiraslanov A."/>
            <person name="Hajiyeva S."/>
            <person name="Abbasov M."/>
            <person name="Kaur K."/>
            <person name="Hamwieh A."/>
            <person name="Solovyev V."/>
            <person name="Salamov A."/>
            <person name="Braich B."/>
            <person name="Kosarev P."/>
            <person name="Mahmoud A."/>
            <person name="Hajiyev E."/>
            <person name="Babayeva S."/>
            <person name="Izzatullayeva V."/>
            <person name="Mammadov A."/>
            <person name="Mammadov A."/>
            <person name="Sharifova S."/>
            <person name="Ojaghi J."/>
            <person name="Eynullazada K."/>
            <person name="Bayramov B."/>
            <person name="Abdulazimova A."/>
            <person name="Shahmuradov I."/>
        </authorList>
    </citation>
    <scope>NUCLEOTIDE SEQUENCE [LARGE SCALE GENOMIC DNA]</scope>
    <source>
        <strain evidence="3">cv. AG2017</strain>
        <tissue evidence="2">Leaf</tissue>
    </source>
</reference>
<evidence type="ECO:0000313" key="2">
    <source>
        <dbReference type="EMBL" id="PKI69560.1"/>
    </source>
</evidence>
<accession>A0A2I0KMJ5</accession>
<organism evidence="2 3">
    <name type="scientific">Punica granatum</name>
    <name type="common">Pomegranate</name>
    <dbReference type="NCBI Taxonomy" id="22663"/>
    <lineage>
        <taxon>Eukaryota</taxon>
        <taxon>Viridiplantae</taxon>
        <taxon>Streptophyta</taxon>
        <taxon>Embryophyta</taxon>
        <taxon>Tracheophyta</taxon>
        <taxon>Spermatophyta</taxon>
        <taxon>Magnoliopsida</taxon>
        <taxon>eudicotyledons</taxon>
        <taxon>Gunneridae</taxon>
        <taxon>Pentapetalae</taxon>
        <taxon>rosids</taxon>
        <taxon>malvids</taxon>
        <taxon>Myrtales</taxon>
        <taxon>Lythraceae</taxon>
        <taxon>Punica</taxon>
    </lineage>
</organism>
<proteinExistence type="predicted"/>
<keyword evidence="3" id="KW-1185">Reference proteome</keyword>
<comment type="caution">
    <text evidence="2">The sequence shown here is derived from an EMBL/GenBank/DDBJ whole genome shotgun (WGS) entry which is preliminary data.</text>
</comment>
<sequence>MGRGPLAEGRPGSGGSGGDEAGGGGSHPWTPRRRHERARVTVLDTADASPWLY</sequence>
<gene>
    <name evidence="2" type="ORF">CRG98_010043</name>
</gene>
<evidence type="ECO:0000313" key="3">
    <source>
        <dbReference type="Proteomes" id="UP000233551"/>
    </source>
</evidence>
<dbReference type="Proteomes" id="UP000233551">
    <property type="component" value="Unassembled WGS sequence"/>
</dbReference>
<evidence type="ECO:0000256" key="1">
    <source>
        <dbReference type="SAM" id="MobiDB-lite"/>
    </source>
</evidence>
<name>A0A2I0KMJ5_PUNGR</name>
<feature type="compositionally biased region" description="Gly residues" evidence="1">
    <location>
        <begin position="11"/>
        <end position="26"/>
    </location>
</feature>